<dbReference type="OrthoDB" id="3255398at2759"/>
<keyword evidence="2" id="KW-0732">Signal</keyword>
<evidence type="ECO:0000313" key="4">
    <source>
        <dbReference type="Proteomes" id="UP000054166"/>
    </source>
</evidence>
<evidence type="ECO:0000256" key="1">
    <source>
        <dbReference type="SAM" id="MobiDB-lite"/>
    </source>
</evidence>
<protein>
    <submittedName>
        <fullName evidence="3">Uncharacterized protein</fullName>
    </submittedName>
</protein>
<feature type="region of interest" description="Disordered" evidence="1">
    <location>
        <begin position="109"/>
        <end position="149"/>
    </location>
</feature>
<feature type="signal peptide" evidence="2">
    <location>
        <begin position="1"/>
        <end position="24"/>
    </location>
</feature>
<evidence type="ECO:0000313" key="3">
    <source>
        <dbReference type="EMBL" id="KIM85366.1"/>
    </source>
</evidence>
<dbReference type="InterPro" id="IPR008929">
    <property type="entry name" value="Chondroitin_lyas"/>
</dbReference>
<feature type="compositionally biased region" description="Low complexity" evidence="1">
    <location>
        <begin position="129"/>
        <end position="138"/>
    </location>
</feature>
<accession>A0A0C3G400</accession>
<dbReference type="InParanoid" id="A0A0C3G400"/>
<gene>
    <name evidence="3" type="ORF">PILCRDRAFT_817373</name>
</gene>
<dbReference type="STRING" id="765440.A0A0C3G400"/>
<evidence type="ECO:0000256" key="2">
    <source>
        <dbReference type="SAM" id="SignalP"/>
    </source>
</evidence>
<feature type="chain" id="PRO_5002174515" evidence="2">
    <location>
        <begin position="25"/>
        <end position="167"/>
    </location>
</feature>
<proteinExistence type="predicted"/>
<keyword evidence="4" id="KW-1185">Reference proteome</keyword>
<dbReference type="Proteomes" id="UP000054166">
    <property type="component" value="Unassembled WGS sequence"/>
</dbReference>
<dbReference type="AlphaFoldDB" id="A0A0C3G400"/>
<dbReference type="Gene3D" id="1.50.10.100">
    <property type="entry name" value="Chondroitin AC/alginate lyase"/>
    <property type="match status" value="1"/>
</dbReference>
<organism evidence="3 4">
    <name type="scientific">Piloderma croceum (strain F 1598)</name>
    <dbReference type="NCBI Taxonomy" id="765440"/>
    <lineage>
        <taxon>Eukaryota</taxon>
        <taxon>Fungi</taxon>
        <taxon>Dikarya</taxon>
        <taxon>Basidiomycota</taxon>
        <taxon>Agaricomycotina</taxon>
        <taxon>Agaricomycetes</taxon>
        <taxon>Agaricomycetidae</taxon>
        <taxon>Atheliales</taxon>
        <taxon>Atheliaceae</taxon>
        <taxon>Piloderma</taxon>
    </lineage>
</organism>
<reference evidence="3 4" key="1">
    <citation type="submission" date="2014-04" db="EMBL/GenBank/DDBJ databases">
        <authorList>
            <consortium name="DOE Joint Genome Institute"/>
            <person name="Kuo A."/>
            <person name="Tarkka M."/>
            <person name="Buscot F."/>
            <person name="Kohler A."/>
            <person name="Nagy L.G."/>
            <person name="Floudas D."/>
            <person name="Copeland A."/>
            <person name="Barry K.W."/>
            <person name="Cichocki N."/>
            <person name="Veneault-Fourrey C."/>
            <person name="LaButti K."/>
            <person name="Lindquist E.A."/>
            <person name="Lipzen A."/>
            <person name="Lundell T."/>
            <person name="Morin E."/>
            <person name="Murat C."/>
            <person name="Sun H."/>
            <person name="Tunlid A."/>
            <person name="Henrissat B."/>
            <person name="Grigoriev I.V."/>
            <person name="Hibbett D.S."/>
            <person name="Martin F."/>
            <person name="Nordberg H.P."/>
            <person name="Cantor M.N."/>
            <person name="Hua S.X."/>
        </authorList>
    </citation>
    <scope>NUCLEOTIDE SEQUENCE [LARGE SCALE GENOMIC DNA]</scope>
    <source>
        <strain evidence="3 4">F 1598</strain>
    </source>
</reference>
<dbReference type="HOGENOM" id="CLU_1595168_0_0_1"/>
<dbReference type="EMBL" id="KN832985">
    <property type="protein sequence ID" value="KIM85366.1"/>
    <property type="molecule type" value="Genomic_DNA"/>
</dbReference>
<name>A0A0C3G400_PILCF</name>
<reference evidence="4" key="2">
    <citation type="submission" date="2015-01" db="EMBL/GenBank/DDBJ databases">
        <title>Evolutionary Origins and Diversification of the Mycorrhizal Mutualists.</title>
        <authorList>
            <consortium name="DOE Joint Genome Institute"/>
            <consortium name="Mycorrhizal Genomics Consortium"/>
            <person name="Kohler A."/>
            <person name="Kuo A."/>
            <person name="Nagy L.G."/>
            <person name="Floudas D."/>
            <person name="Copeland A."/>
            <person name="Barry K.W."/>
            <person name="Cichocki N."/>
            <person name="Veneault-Fourrey C."/>
            <person name="LaButti K."/>
            <person name="Lindquist E.A."/>
            <person name="Lipzen A."/>
            <person name="Lundell T."/>
            <person name="Morin E."/>
            <person name="Murat C."/>
            <person name="Riley R."/>
            <person name="Ohm R."/>
            <person name="Sun H."/>
            <person name="Tunlid A."/>
            <person name="Henrissat B."/>
            <person name="Grigoriev I.V."/>
            <person name="Hibbett D.S."/>
            <person name="Martin F."/>
        </authorList>
    </citation>
    <scope>NUCLEOTIDE SEQUENCE [LARGE SCALE GENOMIC DNA]</scope>
    <source>
        <strain evidence="4">F 1598</strain>
    </source>
</reference>
<sequence length="167" mass="17502">MPVAILKLLTTTAVLVNAIGFVIADPNDWVNVNYIVQRKAATDQSTTTNAQTSIIGGASSTAMHGPWTVTNSKGVLPPSKDPHDYLSFAPYHWPDCNWCGRGTTHLANPGAGDGNSGSDSDPPDPDSPPDNSDPYPDGGDMDYAGSDKNDAEAINNTLDAMSAGDVR</sequence>